<evidence type="ECO:0000313" key="3">
    <source>
        <dbReference type="WBParaSite" id="ASIM_0000719001-mRNA-1"/>
    </source>
</evidence>
<sequence length="109" mass="13036">MYVHSPSVSVQLDEVTVDDEESKQMSELNERVKLESEKVASMKDENIVLQRNLLTNREELETWKSKLERIDDEDLYQFSDEQRNAILIETRRLKNLNTNIKKRIREIQK</sequence>
<gene>
    <name evidence="1" type="ORF">ASIM_LOCUS6958</name>
</gene>
<dbReference type="OrthoDB" id="5809352at2759"/>
<proteinExistence type="predicted"/>
<dbReference type="WBParaSite" id="ASIM_0000719001-mRNA-1">
    <property type="protein sequence ID" value="ASIM_0000719001-mRNA-1"/>
    <property type="gene ID" value="ASIM_0000719001"/>
</dbReference>
<dbReference type="Proteomes" id="UP000267096">
    <property type="component" value="Unassembled WGS sequence"/>
</dbReference>
<protein>
    <submittedName>
        <fullName evidence="3">ERM domain-containing protein</fullName>
    </submittedName>
</protein>
<keyword evidence="2" id="KW-1185">Reference proteome</keyword>
<reference evidence="1 2" key="2">
    <citation type="submission" date="2018-11" db="EMBL/GenBank/DDBJ databases">
        <authorList>
            <consortium name="Pathogen Informatics"/>
        </authorList>
    </citation>
    <scope>NUCLEOTIDE SEQUENCE [LARGE SCALE GENOMIC DNA]</scope>
</reference>
<evidence type="ECO:0000313" key="2">
    <source>
        <dbReference type="Proteomes" id="UP000267096"/>
    </source>
</evidence>
<dbReference type="EMBL" id="UYRR01016011">
    <property type="protein sequence ID" value="VDK28194.1"/>
    <property type="molecule type" value="Genomic_DNA"/>
</dbReference>
<evidence type="ECO:0000313" key="1">
    <source>
        <dbReference type="EMBL" id="VDK28194.1"/>
    </source>
</evidence>
<reference evidence="3" key="1">
    <citation type="submission" date="2017-02" db="UniProtKB">
        <authorList>
            <consortium name="WormBaseParasite"/>
        </authorList>
    </citation>
    <scope>IDENTIFICATION</scope>
</reference>
<name>A0A0M3JHS6_ANISI</name>
<dbReference type="AlphaFoldDB" id="A0A0M3JHS6"/>
<accession>A0A0M3JHS6</accession>
<organism evidence="3">
    <name type="scientific">Anisakis simplex</name>
    <name type="common">Herring worm</name>
    <dbReference type="NCBI Taxonomy" id="6269"/>
    <lineage>
        <taxon>Eukaryota</taxon>
        <taxon>Metazoa</taxon>
        <taxon>Ecdysozoa</taxon>
        <taxon>Nematoda</taxon>
        <taxon>Chromadorea</taxon>
        <taxon>Rhabditida</taxon>
        <taxon>Spirurina</taxon>
        <taxon>Ascaridomorpha</taxon>
        <taxon>Ascaridoidea</taxon>
        <taxon>Anisakidae</taxon>
        <taxon>Anisakis</taxon>
        <taxon>Anisakis simplex complex</taxon>
    </lineage>
</organism>